<dbReference type="OrthoDB" id="10264707at2759"/>
<dbReference type="STRING" id="578462.A0A0L0SCU3"/>
<dbReference type="PANTHER" id="PTHR43138:SF1">
    <property type="entry name" value="N-ACETYLTRANSFERASE ACA1"/>
    <property type="match status" value="1"/>
</dbReference>
<dbReference type="AlphaFoldDB" id="A0A0L0SCU3"/>
<accession>A0A0L0SCU3</accession>
<keyword evidence="2" id="KW-1185">Reference proteome</keyword>
<reference evidence="1 2" key="1">
    <citation type="submission" date="2009-11" db="EMBL/GenBank/DDBJ databases">
        <title>Annotation of Allomyces macrogynus ATCC 38327.</title>
        <authorList>
            <consortium name="The Broad Institute Genome Sequencing Platform"/>
            <person name="Russ C."/>
            <person name="Cuomo C."/>
            <person name="Burger G."/>
            <person name="Gray M.W."/>
            <person name="Holland P.W.H."/>
            <person name="King N."/>
            <person name="Lang F.B.F."/>
            <person name="Roger A.J."/>
            <person name="Ruiz-Trillo I."/>
            <person name="Young S.K."/>
            <person name="Zeng Q."/>
            <person name="Gargeya S."/>
            <person name="Fitzgerald M."/>
            <person name="Haas B."/>
            <person name="Abouelleil A."/>
            <person name="Alvarado L."/>
            <person name="Arachchi H.M."/>
            <person name="Berlin A."/>
            <person name="Chapman S.B."/>
            <person name="Gearin G."/>
            <person name="Goldberg J."/>
            <person name="Griggs A."/>
            <person name="Gujja S."/>
            <person name="Hansen M."/>
            <person name="Heiman D."/>
            <person name="Howarth C."/>
            <person name="Larimer J."/>
            <person name="Lui A."/>
            <person name="MacDonald P.J.P."/>
            <person name="McCowen C."/>
            <person name="Montmayeur A."/>
            <person name="Murphy C."/>
            <person name="Neiman D."/>
            <person name="Pearson M."/>
            <person name="Priest M."/>
            <person name="Roberts A."/>
            <person name="Saif S."/>
            <person name="Shea T."/>
            <person name="Sisk P."/>
            <person name="Stolte C."/>
            <person name="Sykes S."/>
            <person name="Wortman J."/>
            <person name="Nusbaum C."/>
            <person name="Birren B."/>
        </authorList>
    </citation>
    <scope>NUCLEOTIDE SEQUENCE [LARGE SCALE GENOMIC DNA]</scope>
    <source>
        <strain evidence="1 2">ATCC 38327</strain>
    </source>
</reference>
<dbReference type="EMBL" id="GG745336">
    <property type="protein sequence ID" value="KNE60301.1"/>
    <property type="molecule type" value="Genomic_DNA"/>
</dbReference>
<dbReference type="PANTHER" id="PTHR43138">
    <property type="entry name" value="ACETYLTRANSFERASE, GNAT FAMILY"/>
    <property type="match status" value="1"/>
</dbReference>
<gene>
    <name evidence="1" type="ORF">AMAG_05704</name>
</gene>
<evidence type="ECO:0000313" key="1">
    <source>
        <dbReference type="EMBL" id="KNE60301.1"/>
    </source>
</evidence>
<sequence length="250" mass="27294">MSSAYGSVAKPAMDSVDPAKLAAVLETLRFHPASRPESVLAIVPVPSARPLSSALLAYLQSLLNHEIRAGNTYPQEFELDAAGFAAYFLSADAFLAILWPKSQALPTSESLSTWTADQCAAHIAGMFYVKQNYPGRSSHICNGGFITAPQFRIGLGVGRAMALSFLRVAPLLGYRASVFNLVYTSNEASVRLWSAFGFKEIGRVPQAGRLRTKDGKEEFTDAIVFYFDFLNWEAPALELYHKPRGPVAKL</sequence>
<dbReference type="Proteomes" id="UP000054350">
    <property type="component" value="Unassembled WGS sequence"/>
</dbReference>
<dbReference type="Gene3D" id="3.40.630.30">
    <property type="match status" value="1"/>
</dbReference>
<dbReference type="InterPro" id="IPR052742">
    <property type="entry name" value="Mito_N-acetyltransferase"/>
</dbReference>
<dbReference type="SUPFAM" id="SSF55729">
    <property type="entry name" value="Acyl-CoA N-acyltransferases (Nat)"/>
    <property type="match status" value="1"/>
</dbReference>
<proteinExistence type="predicted"/>
<dbReference type="GO" id="GO:0005634">
    <property type="term" value="C:nucleus"/>
    <property type="evidence" value="ECO:0007669"/>
    <property type="project" value="TreeGrafter"/>
</dbReference>
<organism evidence="1 2">
    <name type="scientific">Allomyces macrogynus (strain ATCC 38327)</name>
    <name type="common">Allomyces javanicus var. macrogynus</name>
    <dbReference type="NCBI Taxonomy" id="578462"/>
    <lineage>
        <taxon>Eukaryota</taxon>
        <taxon>Fungi</taxon>
        <taxon>Fungi incertae sedis</taxon>
        <taxon>Blastocladiomycota</taxon>
        <taxon>Blastocladiomycetes</taxon>
        <taxon>Blastocladiales</taxon>
        <taxon>Blastocladiaceae</taxon>
        <taxon>Allomyces</taxon>
    </lineage>
</organism>
<name>A0A0L0SCU3_ALLM3</name>
<dbReference type="InterPro" id="IPR016181">
    <property type="entry name" value="Acyl_CoA_acyltransferase"/>
</dbReference>
<dbReference type="eggNOG" id="ENOG502QRFX">
    <property type="taxonomic scope" value="Eukaryota"/>
</dbReference>
<protein>
    <recommendedName>
        <fullName evidence="3">N-acetyltransferase domain-containing protein</fullName>
    </recommendedName>
</protein>
<dbReference type="OMA" id="MEQPMAL"/>
<evidence type="ECO:0008006" key="3">
    <source>
        <dbReference type="Google" id="ProtNLM"/>
    </source>
</evidence>
<evidence type="ECO:0000313" key="2">
    <source>
        <dbReference type="Proteomes" id="UP000054350"/>
    </source>
</evidence>
<reference evidence="2" key="2">
    <citation type="submission" date="2009-11" db="EMBL/GenBank/DDBJ databases">
        <title>The Genome Sequence of Allomyces macrogynus strain ATCC 38327.</title>
        <authorList>
            <consortium name="The Broad Institute Genome Sequencing Platform"/>
            <person name="Russ C."/>
            <person name="Cuomo C."/>
            <person name="Shea T."/>
            <person name="Young S.K."/>
            <person name="Zeng Q."/>
            <person name="Koehrsen M."/>
            <person name="Haas B."/>
            <person name="Borodovsky M."/>
            <person name="Guigo R."/>
            <person name="Alvarado L."/>
            <person name="Berlin A."/>
            <person name="Borenstein D."/>
            <person name="Chen Z."/>
            <person name="Engels R."/>
            <person name="Freedman E."/>
            <person name="Gellesch M."/>
            <person name="Goldberg J."/>
            <person name="Griggs A."/>
            <person name="Gujja S."/>
            <person name="Heiman D."/>
            <person name="Hepburn T."/>
            <person name="Howarth C."/>
            <person name="Jen D."/>
            <person name="Larson L."/>
            <person name="Lewis B."/>
            <person name="Mehta T."/>
            <person name="Park D."/>
            <person name="Pearson M."/>
            <person name="Roberts A."/>
            <person name="Saif S."/>
            <person name="Shenoy N."/>
            <person name="Sisk P."/>
            <person name="Stolte C."/>
            <person name="Sykes S."/>
            <person name="Walk T."/>
            <person name="White J."/>
            <person name="Yandava C."/>
            <person name="Burger G."/>
            <person name="Gray M.W."/>
            <person name="Holland P.W.H."/>
            <person name="King N."/>
            <person name="Lang F.B.F."/>
            <person name="Roger A.J."/>
            <person name="Ruiz-Trillo I."/>
            <person name="Lander E."/>
            <person name="Nusbaum C."/>
        </authorList>
    </citation>
    <scope>NUCLEOTIDE SEQUENCE [LARGE SCALE GENOMIC DNA]</scope>
    <source>
        <strain evidence="2">ATCC 38327</strain>
    </source>
</reference>
<dbReference type="VEuPathDB" id="FungiDB:AMAG_05704"/>